<dbReference type="EMBL" id="JAXAFJ010000009">
    <property type="protein sequence ID" value="MDX6807127.1"/>
    <property type="molecule type" value="Genomic_DNA"/>
</dbReference>
<name>A0ABU4RQM3_9HYPH</name>
<dbReference type="Proteomes" id="UP001274321">
    <property type="component" value="Unassembled WGS sequence"/>
</dbReference>
<evidence type="ECO:0000313" key="2">
    <source>
        <dbReference type="Proteomes" id="UP001274321"/>
    </source>
</evidence>
<protein>
    <submittedName>
        <fullName evidence="1">Uncharacterized protein</fullName>
    </submittedName>
</protein>
<gene>
    <name evidence="1" type="ORF">SCD90_13735</name>
</gene>
<keyword evidence="2" id="KW-1185">Reference proteome</keyword>
<comment type="caution">
    <text evidence="1">The sequence shown here is derived from an EMBL/GenBank/DDBJ whole genome shotgun (WGS) entry which is preliminary data.</text>
</comment>
<reference evidence="1 2" key="1">
    <citation type="submission" date="2023-11" db="EMBL/GenBank/DDBJ databases">
        <authorList>
            <person name="Bao R."/>
        </authorList>
    </citation>
    <scope>NUCLEOTIDE SEQUENCE [LARGE SCALE GENOMIC DNA]</scope>
    <source>
        <strain evidence="1 2">PJ23</strain>
    </source>
</reference>
<proteinExistence type="predicted"/>
<accession>A0ABU4RQM3</accession>
<organism evidence="1 2">
    <name type="scientific">Terrihabitans rhizophilus</name>
    <dbReference type="NCBI Taxonomy" id="3092662"/>
    <lineage>
        <taxon>Bacteria</taxon>
        <taxon>Pseudomonadati</taxon>
        <taxon>Pseudomonadota</taxon>
        <taxon>Alphaproteobacteria</taxon>
        <taxon>Hyphomicrobiales</taxon>
        <taxon>Terrihabitans</taxon>
    </lineage>
</organism>
<sequence length="60" mass="6290">MDGEDASMGTLPTDTIPLANALLAVRAALASGQDRDAILLAIVEIMEDPSLAARLDRIAR</sequence>
<evidence type="ECO:0000313" key="1">
    <source>
        <dbReference type="EMBL" id="MDX6807127.1"/>
    </source>
</evidence>